<gene>
    <name evidence="2" type="ORF">LITE_LOCUS2544</name>
</gene>
<sequence>MAFSSTGLWKRSLNSLGGGKNTNTFAISTLPKMKPYSLAADRHQFVRKSSSSSSWWPPRGEYAPVYVALGFIVLSASMGLHMVAHQILYSPSVRVKKSWGRLCQRWWRRRRNFGFQRRWELASCGQVSPTSLSNRKA</sequence>
<organism evidence="2 3">
    <name type="scientific">Linum tenue</name>
    <dbReference type="NCBI Taxonomy" id="586396"/>
    <lineage>
        <taxon>Eukaryota</taxon>
        <taxon>Viridiplantae</taxon>
        <taxon>Streptophyta</taxon>
        <taxon>Embryophyta</taxon>
        <taxon>Tracheophyta</taxon>
        <taxon>Spermatophyta</taxon>
        <taxon>Magnoliopsida</taxon>
        <taxon>eudicotyledons</taxon>
        <taxon>Gunneridae</taxon>
        <taxon>Pentapetalae</taxon>
        <taxon>rosids</taxon>
        <taxon>fabids</taxon>
        <taxon>Malpighiales</taxon>
        <taxon>Linaceae</taxon>
        <taxon>Linum</taxon>
    </lineage>
</organism>
<keyword evidence="1" id="KW-0472">Membrane</keyword>
<dbReference type="EMBL" id="CAMGYJ010000002">
    <property type="protein sequence ID" value="CAI0380152.1"/>
    <property type="molecule type" value="Genomic_DNA"/>
</dbReference>
<accession>A0AAV0H5H0</accession>
<dbReference type="AlphaFoldDB" id="A0AAV0H5H0"/>
<dbReference type="Proteomes" id="UP001154282">
    <property type="component" value="Unassembled WGS sequence"/>
</dbReference>
<comment type="caution">
    <text evidence="2">The sequence shown here is derived from an EMBL/GenBank/DDBJ whole genome shotgun (WGS) entry which is preliminary data.</text>
</comment>
<proteinExistence type="predicted"/>
<name>A0AAV0H5H0_9ROSI</name>
<keyword evidence="3" id="KW-1185">Reference proteome</keyword>
<keyword evidence="1" id="KW-0812">Transmembrane</keyword>
<evidence type="ECO:0000313" key="2">
    <source>
        <dbReference type="EMBL" id="CAI0380152.1"/>
    </source>
</evidence>
<evidence type="ECO:0000256" key="1">
    <source>
        <dbReference type="SAM" id="Phobius"/>
    </source>
</evidence>
<protein>
    <submittedName>
        <fullName evidence="2">Uncharacterized protein</fullName>
    </submittedName>
</protein>
<keyword evidence="1" id="KW-1133">Transmembrane helix</keyword>
<reference evidence="2" key="1">
    <citation type="submission" date="2022-08" db="EMBL/GenBank/DDBJ databases">
        <authorList>
            <person name="Gutierrez-Valencia J."/>
        </authorList>
    </citation>
    <scope>NUCLEOTIDE SEQUENCE</scope>
</reference>
<dbReference type="PANTHER" id="PTHR33919">
    <property type="entry name" value="OS09G0127700 PROTEIN"/>
    <property type="match status" value="1"/>
</dbReference>
<feature type="transmembrane region" description="Helical" evidence="1">
    <location>
        <begin position="63"/>
        <end position="84"/>
    </location>
</feature>
<evidence type="ECO:0000313" key="3">
    <source>
        <dbReference type="Proteomes" id="UP001154282"/>
    </source>
</evidence>
<dbReference type="PANTHER" id="PTHR33919:SF11">
    <property type="entry name" value="EXPRESSED PROTEIN"/>
    <property type="match status" value="1"/>
</dbReference>